<evidence type="ECO:0000313" key="1">
    <source>
        <dbReference type="EMBL" id="EME47938.1"/>
    </source>
</evidence>
<dbReference type="EMBL" id="KB446536">
    <property type="protein sequence ID" value="EME47938.1"/>
    <property type="molecule type" value="Genomic_DNA"/>
</dbReference>
<evidence type="ECO:0000313" key="2">
    <source>
        <dbReference type="Proteomes" id="UP000016933"/>
    </source>
</evidence>
<name>N1PY70_DOTSN</name>
<sequence>MSRNSSAPDHREILQTSSSQSCFPAQRFHTLLDYPAILLSALVHCNDARMVFNDYLDTAEVEEVEGIVRGDVRNLNFFLIETRRTTTHSNTMPSTSPATTTRCYILELSAELRLIIWGYYLSSTDLPRWRNARHNKKAGPIEDRMPYRLPVCYNL</sequence>
<accession>N1PY70</accession>
<proteinExistence type="predicted"/>
<dbReference type="HOGENOM" id="CLU_1695421_0_0_1"/>
<keyword evidence="2" id="KW-1185">Reference proteome</keyword>
<reference evidence="2" key="1">
    <citation type="journal article" date="2012" name="PLoS Genet.">
        <title>The genomes of the fungal plant pathogens Cladosporium fulvum and Dothistroma septosporum reveal adaptation to different hosts and lifestyles but also signatures of common ancestry.</title>
        <authorList>
            <person name="de Wit P.J.G.M."/>
            <person name="van der Burgt A."/>
            <person name="Oekmen B."/>
            <person name="Stergiopoulos I."/>
            <person name="Abd-Elsalam K.A."/>
            <person name="Aerts A.L."/>
            <person name="Bahkali A.H."/>
            <person name="Beenen H.G."/>
            <person name="Chettri P."/>
            <person name="Cox M.P."/>
            <person name="Datema E."/>
            <person name="de Vries R.P."/>
            <person name="Dhillon B."/>
            <person name="Ganley A.R."/>
            <person name="Griffiths S.A."/>
            <person name="Guo Y."/>
            <person name="Hamelin R.C."/>
            <person name="Henrissat B."/>
            <person name="Kabir M.S."/>
            <person name="Jashni M.K."/>
            <person name="Kema G."/>
            <person name="Klaubauf S."/>
            <person name="Lapidus A."/>
            <person name="Levasseur A."/>
            <person name="Lindquist E."/>
            <person name="Mehrabi R."/>
            <person name="Ohm R.A."/>
            <person name="Owen T.J."/>
            <person name="Salamov A."/>
            <person name="Schwelm A."/>
            <person name="Schijlen E."/>
            <person name="Sun H."/>
            <person name="van den Burg H.A."/>
            <person name="van Ham R.C.H.J."/>
            <person name="Zhang S."/>
            <person name="Goodwin S.B."/>
            <person name="Grigoriev I.V."/>
            <person name="Collemare J."/>
            <person name="Bradshaw R.E."/>
        </authorList>
    </citation>
    <scope>NUCLEOTIDE SEQUENCE [LARGE SCALE GENOMIC DNA]</scope>
    <source>
        <strain evidence="2">NZE10 / CBS 128990</strain>
    </source>
</reference>
<gene>
    <name evidence="1" type="ORF">DOTSEDRAFT_32292</name>
</gene>
<reference evidence="1 2" key="2">
    <citation type="journal article" date="2012" name="PLoS Pathog.">
        <title>Diverse lifestyles and strategies of plant pathogenesis encoded in the genomes of eighteen Dothideomycetes fungi.</title>
        <authorList>
            <person name="Ohm R.A."/>
            <person name="Feau N."/>
            <person name="Henrissat B."/>
            <person name="Schoch C.L."/>
            <person name="Horwitz B.A."/>
            <person name="Barry K.W."/>
            <person name="Condon B.J."/>
            <person name="Copeland A.C."/>
            <person name="Dhillon B."/>
            <person name="Glaser F."/>
            <person name="Hesse C.N."/>
            <person name="Kosti I."/>
            <person name="LaButti K."/>
            <person name="Lindquist E.A."/>
            <person name="Lucas S."/>
            <person name="Salamov A.A."/>
            <person name="Bradshaw R.E."/>
            <person name="Ciuffetti L."/>
            <person name="Hamelin R.C."/>
            <person name="Kema G.H.J."/>
            <person name="Lawrence C."/>
            <person name="Scott J.A."/>
            <person name="Spatafora J.W."/>
            <person name="Turgeon B.G."/>
            <person name="de Wit P.J.G.M."/>
            <person name="Zhong S."/>
            <person name="Goodwin S.B."/>
            <person name="Grigoriev I.V."/>
        </authorList>
    </citation>
    <scope>NUCLEOTIDE SEQUENCE [LARGE SCALE GENOMIC DNA]</scope>
    <source>
        <strain evidence="2">NZE10 / CBS 128990</strain>
    </source>
</reference>
<organism evidence="1 2">
    <name type="scientific">Dothistroma septosporum (strain NZE10 / CBS 128990)</name>
    <name type="common">Red band needle blight fungus</name>
    <name type="synonym">Mycosphaerella pini</name>
    <dbReference type="NCBI Taxonomy" id="675120"/>
    <lineage>
        <taxon>Eukaryota</taxon>
        <taxon>Fungi</taxon>
        <taxon>Dikarya</taxon>
        <taxon>Ascomycota</taxon>
        <taxon>Pezizomycotina</taxon>
        <taxon>Dothideomycetes</taxon>
        <taxon>Dothideomycetidae</taxon>
        <taxon>Mycosphaerellales</taxon>
        <taxon>Mycosphaerellaceae</taxon>
        <taxon>Dothistroma</taxon>
    </lineage>
</organism>
<dbReference type="Proteomes" id="UP000016933">
    <property type="component" value="Unassembled WGS sequence"/>
</dbReference>
<protein>
    <submittedName>
        <fullName evidence="1">Uncharacterized protein</fullName>
    </submittedName>
</protein>
<dbReference type="AlphaFoldDB" id="N1PY70"/>